<keyword evidence="4" id="KW-0808">Transferase</keyword>
<dbReference type="PANTHER" id="PTHR13954">
    <property type="entry name" value="IRE1-RELATED"/>
    <property type="match status" value="1"/>
</dbReference>
<dbReference type="GO" id="GO:0016787">
    <property type="term" value="F:hydrolase activity"/>
    <property type="evidence" value="ECO:0007669"/>
    <property type="project" value="UniProtKB-KW"/>
</dbReference>
<dbReference type="PROSITE" id="PS51392">
    <property type="entry name" value="KEN"/>
    <property type="match status" value="1"/>
</dbReference>
<dbReference type="Proteomes" id="UP000824120">
    <property type="component" value="Chromosome 2"/>
</dbReference>
<dbReference type="InterPro" id="IPR010513">
    <property type="entry name" value="KEN_dom"/>
</dbReference>
<evidence type="ECO:0000256" key="8">
    <source>
        <dbReference type="ARBA" id="ARBA00022777"/>
    </source>
</evidence>
<feature type="compositionally biased region" description="Basic residues" evidence="13">
    <location>
        <begin position="416"/>
        <end position="425"/>
    </location>
</feature>
<evidence type="ECO:0000256" key="14">
    <source>
        <dbReference type="SAM" id="Phobius"/>
    </source>
</evidence>
<dbReference type="CDD" id="cd10422">
    <property type="entry name" value="RNase_Ire1"/>
    <property type="match status" value="1"/>
</dbReference>
<dbReference type="GO" id="GO:0006397">
    <property type="term" value="P:mRNA processing"/>
    <property type="evidence" value="ECO:0007669"/>
    <property type="project" value="InterPro"/>
</dbReference>
<evidence type="ECO:0000256" key="11">
    <source>
        <dbReference type="ARBA" id="ARBA00022989"/>
    </source>
</evidence>
<keyword evidence="10" id="KW-0067">ATP-binding</keyword>
<dbReference type="PROSITE" id="PS00108">
    <property type="entry name" value="PROTEIN_KINASE_ST"/>
    <property type="match status" value="1"/>
</dbReference>
<keyword evidence="8" id="KW-0418">Kinase</keyword>
<gene>
    <name evidence="18" type="ORF">H5410_008366</name>
</gene>
<dbReference type="GO" id="GO:0036498">
    <property type="term" value="P:IRE1-mediated unfolded protein response"/>
    <property type="evidence" value="ECO:0007669"/>
    <property type="project" value="TreeGrafter"/>
</dbReference>
<dbReference type="EMBL" id="JACXVP010000002">
    <property type="protein sequence ID" value="KAG5623148.1"/>
    <property type="molecule type" value="Genomic_DNA"/>
</dbReference>
<dbReference type="Gene3D" id="2.130.10.10">
    <property type="entry name" value="YVTN repeat-like/Quinoprotein amine dehydrogenase"/>
    <property type="match status" value="1"/>
</dbReference>
<keyword evidence="9" id="KW-0378">Hydrolase</keyword>
<dbReference type="Gene3D" id="1.20.1440.180">
    <property type="entry name" value="KEN domain"/>
    <property type="match status" value="1"/>
</dbReference>
<dbReference type="InterPro" id="IPR015943">
    <property type="entry name" value="WD40/YVTN_repeat-like_dom_sf"/>
</dbReference>
<organism evidence="18 19">
    <name type="scientific">Solanum commersonii</name>
    <name type="common">Commerson's wild potato</name>
    <name type="synonym">Commerson's nightshade</name>
    <dbReference type="NCBI Taxonomy" id="4109"/>
    <lineage>
        <taxon>Eukaryota</taxon>
        <taxon>Viridiplantae</taxon>
        <taxon>Streptophyta</taxon>
        <taxon>Embryophyta</taxon>
        <taxon>Tracheophyta</taxon>
        <taxon>Spermatophyta</taxon>
        <taxon>Magnoliopsida</taxon>
        <taxon>eudicotyledons</taxon>
        <taxon>Gunneridae</taxon>
        <taxon>Pentapetalae</taxon>
        <taxon>asterids</taxon>
        <taxon>lamiids</taxon>
        <taxon>Solanales</taxon>
        <taxon>Solanaceae</taxon>
        <taxon>Solanoideae</taxon>
        <taxon>Solaneae</taxon>
        <taxon>Solanum</taxon>
    </lineage>
</organism>
<evidence type="ECO:0000256" key="13">
    <source>
        <dbReference type="SAM" id="MobiDB-lite"/>
    </source>
</evidence>
<dbReference type="Pfam" id="PF00069">
    <property type="entry name" value="Pkinase"/>
    <property type="match status" value="2"/>
</dbReference>
<feature type="domain" description="Protein kinase" evidence="16">
    <location>
        <begin position="476"/>
        <end position="802"/>
    </location>
</feature>
<evidence type="ECO:0000256" key="4">
    <source>
        <dbReference type="ARBA" id="ARBA00022679"/>
    </source>
</evidence>
<keyword evidence="19" id="KW-1185">Reference proteome</keyword>
<dbReference type="Pfam" id="PF06479">
    <property type="entry name" value="Ribonuc_2-5A"/>
    <property type="match status" value="1"/>
</dbReference>
<dbReference type="OrthoDB" id="63989at2759"/>
<protein>
    <recommendedName>
        <fullName evidence="2">non-specific serine/threonine protein kinase</fullName>
        <ecNumber evidence="2">2.7.11.1</ecNumber>
    </recommendedName>
</protein>
<keyword evidence="3" id="KW-0723">Serine/threonine-protein kinase</keyword>
<feature type="region of interest" description="Disordered" evidence="13">
    <location>
        <begin position="407"/>
        <end position="437"/>
    </location>
</feature>
<keyword evidence="6 15" id="KW-0732">Signal</keyword>
<dbReference type="GO" id="GO:0005524">
    <property type="term" value="F:ATP binding"/>
    <property type="evidence" value="ECO:0007669"/>
    <property type="project" value="UniProtKB-KW"/>
</dbReference>
<evidence type="ECO:0000256" key="12">
    <source>
        <dbReference type="ARBA" id="ARBA00023136"/>
    </source>
</evidence>
<accession>A0A9J6AFT3</accession>
<dbReference type="PROSITE" id="PS50011">
    <property type="entry name" value="PROTEIN_KINASE_DOM"/>
    <property type="match status" value="1"/>
</dbReference>
<keyword evidence="7" id="KW-0547">Nucleotide-binding</keyword>
<feature type="domain" description="KEN" evidence="17">
    <location>
        <begin position="805"/>
        <end position="936"/>
    </location>
</feature>
<feature type="chain" id="PRO_5039937829" description="non-specific serine/threonine protein kinase" evidence="15">
    <location>
        <begin position="23"/>
        <end position="939"/>
    </location>
</feature>
<dbReference type="InterPro" id="IPR000719">
    <property type="entry name" value="Prot_kinase_dom"/>
</dbReference>
<evidence type="ECO:0000256" key="3">
    <source>
        <dbReference type="ARBA" id="ARBA00022527"/>
    </source>
</evidence>
<keyword evidence="11 14" id="KW-1133">Transmembrane helix</keyword>
<reference evidence="18 19" key="1">
    <citation type="submission" date="2020-09" db="EMBL/GenBank/DDBJ databases">
        <title>De no assembly of potato wild relative species, Solanum commersonii.</title>
        <authorList>
            <person name="Cho K."/>
        </authorList>
    </citation>
    <scope>NUCLEOTIDE SEQUENCE [LARGE SCALE GENOMIC DNA]</scope>
    <source>
        <strain evidence="18">LZ3.2</strain>
        <tissue evidence="18">Leaf</tissue>
    </source>
</reference>
<name>A0A9J6AFT3_SOLCO</name>
<dbReference type="InterPro" id="IPR045133">
    <property type="entry name" value="IRE1/2-like"/>
</dbReference>
<keyword evidence="12 14" id="KW-0472">Membrane</keyword>
<evidence type="ECO:0000256" key="10">
    <source>
        <dbReference type="ARBA" id="ARBA00022840"/>
    </source>
</evidence>
<dbReference type="AlphaFoldDB" id="A0A9J6AFT3"/>
<feature type="transmembrane region" description="Helical" evidence="14">
    <location>
        <begin position="335"/>
        <end position="352"/>
    </location>
</feature>
<evidence type="ECO:0000256" key="2">
    <source>
        <dbReference type="ARBA" id="ARBA00012513"/>
    </source>
</evidence>
<evidence type="ECO:0000256" key="6">
    <source>
        <dbReference type="ARBA" id="ARBA00022729"/>
    </source>
</evidence>
<dbReference type="SUPFAM" id="SSF56112">
    <property type="entry name" value="Protein kinase-like (PK-like)"/>
    <property type="match status" value="1"/>
</dbReference>
<comment type="subcellular location">
    <subcellularLocation>
        <location evidence="1">Membrane</location>
        <topology evidence="1">Single-pass type I membrane protein</topology>
    </subcellularLocation>
</comment>
<dbReference type="EC" id="2.7.11.1" evidence="2"/>
<proteinExistence type="predicted"/>
<dbReference type="FunFam" id="1.20.1440.180:FF:000002">
    <property type="entry name" value="Serine/threonine-protein kinase/endoribonuclease IRE1"/>
    <property type="match status" value="1"/>
</dbReference>
<keyword evidence="5 14" id="KW-0812">Transmembrane</keyword>
<dbReference type="InterPro" id="IPR011009">
    <property type="entry name" value="Kinase-like_dom_sf"/>
</dbReference>
<evidence type="ECO:0000256" key="9">
    <source>
        <dbReference type="ARBA" id="ARBA00022801"/>
    </source>
</evidence>
<dbReference type="GO" id="GO:0004521">
    <property type="term" value="F:RNA endonuclease activity"/>
    <property type="evidence" value="ECO:0007669"/>
    <property type="project" value="InterPro"/>
</dbReference>
<dbReference type="InterPro" id="IPR008271">
    <property type="entry name" value="Ser/Thr_kinase_AS"/>
</dbReference>
<evidence type="ECO:0000313" key="19">
    <source>
        <dbReference type="Proteomes" id="UP000824120"/>
    </source>
</evidence>
<dbReference type="Gene3D" id="1.10.510.10">
    <property type="entry name" value="Transferase(Phosphotransferase) domain 1"/>
    <property type="match status" value="1"/>
</dbReference>
<dbReference type="GO" id="GO:1990604">
    <property type="term" value="C:IRE1-TRAF2-ASK1 complex"/>
    <property type="evidence" value="ECO:0007669"/>
    <property type="project" value="TreeGrafter"/>
</dbReference>
<evidence type="ECO:0000256" key="5">
    <source>
        <dbReference type="ARBA" id="ARBA00022692"/>
    </source>
</evidence>
<feature type="signal peptide" evidence="15">
    <location>
        <begin position="1"/>
        <end position="22"/>
    </location>
</feature>
<sequence>MRRYWVIPAGIILLFFSFTVLASELFSLPSGSIDGISDGVTLAPARRNLLSELKKPETALFAELDGTVSLREQNSLNTMKPPLWSFRSGSSIYSSYQAPVNYNNGKEASSDIGSGYFIDCGRGDDWELYAHNRLGKLKLMKSIDEYISSTPQIAEDGGIVLGSKRTTAFLVDAKTGRLIYTYSMPSSPATQDNNTTFHHNGIIEEESLPSYTLYITRTDYALTSFIPNSDKVLWNMTVAEIGAAALCKVDDAFSGDIMESDKSEPDVHFNMPLPCQSRALIYRRRGHDNKMLPEADSQGMLPIPTSQPNVDNAATPVPDKNADTFHLENIIKKPMFGILVVFIILFFIILFTKNKILQDAKSPFKEGIMKCSERLSMPIRSILATLVGVFTHSRDLVAELNLDRQLGNPHSPNVPSKRKKSRKSGKNGSNGIKSDKDTSSGIGLKYADVDADNKLLLNFLQPSICTKGGRSIGKLFVSSTEIAKGSNGTVVFEGIYEGRAVAVKRLVRAHHDIAFKEIQNLIASDRHPNIVRWYGVEQDQDFVYLALERCICSLSDLIQIYADTSENACPNQNMDGESSKHRLYLDNLKGIILDTDLLNENGCPSPLLLKLMRDVVSGLVHLHDLGIIHRDLKPQNVLITKEKFLCAKLSDMGISKRLIGDMSSLGHHPTGNPTIIEYAPLSSNLHDTLSISTMSSLLHSREDCLTDSYGSSGWQAPEQLLHGRQTRAIDIFSLGSVLFFCMTGGRHPFGSPLERDINITKNKVDLFLSEHIPEAVDLFSRLLDPIAELRPKAVKVLAHPFFWTAEMRLSFLRDSSDRVELEDRETSSDLLKALEGTAHVALGGKWDEKMEPPFIKNIGHYRRYRFDSIRDLLRVMRNKLNHYRELPTEIQEILGTVPEGFDGYFRRRFPQLLIEVYKVMSEYCKHEACFQKYFTSSVL</sequence>
<dbReference type="InterPro" id="IPR038357">
    <property type="entry name" value="KEN_sf"/>
</dbReference>
<evidence type="ECO:0000259" key="17">
    <source>
        <dbReference type="PROSITE" id="PS51392"/>
    </source>
</evidence>
<evidence type="ECO:0000313" key="18">
    <source>
        <dbReference type="EMBL" id="KAG5623148.1"/>
    </source>
</evidence>
<evidence type="ECO:0000256" key="7">
    <source>
        <dbReference type="ARBA" id="ARBA00022741"/>
    </source>
</evidence>
<dbReference type="PANTHER" id="PTHR13954:SF6">
    <property type="entry name" value="NON-SPECIFIC SERINE_THREONINE PROTEIN KINASE"/>
    <property type="match status" value="1"/>
</dbReference>
<dbReference type="GO" id="GO:0004674">
    <property type="term" value="F:protein serine/threonine kinase activity"/>
    <property type="evidence" value="ECO:0007669"/>
    <property type="project" value="UniProtKB-KW"/>
</dbReference>
<dbReference type="SMART" id="SM00580">
    <property type="entry name" value="PUG"/>
    <property type="match status" value="1"/>
</dbReference>
<dbReference type="SMART" id="SM00220">
    <property type="entry name" value="S_TKc"/>
    <property type="match status" value="1"/>
</dbReference>
<evidence type="ECO:0000256" key="15">
    <source>
        <dbReference type="SAM" id="SignalP"/>
    </source>
</evidence>
<evidence type="ECO:0000259" key="16">
    <source>
        <dbReference type="PROSITE" id="PS50011"/>
    </source>
</evidence>
<evidence type="ECO:0000256" key="1">
    <source>
        <dbReference type="ARBA" id="ARBA00004479"/>
    </source>
</evidence>
<dbReference type="GO" id="GO:0051082">
    <property type="term" value="F:unfolded protein binding"/>
    <property type="evidence" value="ECO:0007669"/>
    <property type="project" value="TreeGrafter"/>
</dbReference>
<comment type="caution">
    <text evidence="18">The sequence shown here is derived from an EMBL/GenBank/DDBJ whole genome shotgun (WGS) entry which is preliminary data.</text>
</comment>
<dbReference type="Gene3D" id="3.30.200.20">
    <property type="entry name" value="Phosphorylase Kinase, domain 1"/>
    <property type="match status" value="1"/>
</dbReference>
<dbReference type="FunFam" id="3.30.200.20:FF:000077">
    <property type="entry name" value="Putative Serine/threonine-protein kinase/endoribonuclease IRE1"/>
    <property type="match status" value="1"/>
</dbReference>